<name>A0ACC0XIB3_9ROSI</name>
<proteinExistence type="predicted"/>
<organism evidence="1 2">
    <name type="scientific">Pistacia integerrima</name>
    <dbReference type="NCBI Taxonomy" id="434235"/>
    <lineage>
        <taxon>Eukaryota</taxon>
        <taxon>Viridiplantae</taxon>
        <taxon>Streptophyta</taxon>
        <taxon>Embryophyta</taxon>
        <taxon>Tracheophyta</taxon>
        <taxon>Spermatophyta</taxon>
        <taxon>Magnoliopsida</taxon>
        <taxon>eudicotyledons</taxon>
        <taxon>Gunneridae</taxon>
        <taxon>Pentapetalae</taxon>
        <taxon>rosids</taxon>
        <taxon>malvids</taxon>
        <taxon>Sapindales</taxon>
        <taxon>Anacardiaceae</taxon>
        <taxon>Pistacia</taxon>
    </lineage>
</organism>
<accession>A0ACC0XIB3</accession>
<reference evidence="2" key="1">
    <citation type="journal article" date="2023" name="G3 (Bethesda)">
        <title>Genome assembly and association tests identify interacting loci associated with vigor, precocity, and sex in interspecific pistachio rootstocks.</title>
        <authorList>
            <person name="Palmer W."/>
            <person name="Jacygrad E."/>
            <person name="Sagayaradj S."/>
            <person name="Cavanaugh K."/>
            <person name="Han R."/>
            <person name="Bertier L."/>
            <person name="Beede B."/>
            <person name="Kafkas S."/>
            <person name="Golino D."/>
            <person name="Preece J."/>
            <person name="Michelmore R."/>
        </authorList>
    </citation>
    <scope>NUCLEOTIDE SEQUENCE [LARGE SCALE GENOMIC DNA]</scope>
</reference>
<dbReference type="EMBL" id="CM047747">
    <property type="protein sequence ID" value="KAJ0017324.1"/>
    <property type="molecule type" value="Genomic_DNA"/>
</dbReference>
<evidence type="ECO:0000313" key="2">
    <source>
        <dbReference type="Proteomes" id="UP001163603"/>
    </source>
</evidence>
<sequence length="70" mass="7947">MPAVDIPRYRSRKSEITTNALGVYTPDMQFIYVLVGWEGSVVDGRVLRDAITMRNGLKVPQGNITKKLYF</sequence>
<gene>
    <name evidence="1" type="ORF">Pint_11574</name>
</gene>
<comment type="caution">
    <text evidence="1">The sequence shown here is derived from an EMBL/GenBank/DDBJ whole genome shotgun (WGS) entry which is preliminary data.</text>
</comment>
<evidence type="ECO:0000313" key="1">
    <source>
        <dbReference type="EMBL" id="KAJ0017324.1"/>
    </source>
</evidence>
<dbReference type="Proteomes" id="UP001163603">
    <property type="component" value="Chromosome 12"/>
</dbReference>
<protein>
    <submittedName>
        <fullName evidence="1">Uncharacterized protein</fullName>
    </submittedName>
</protein>
<keyword evidence="2" id="KW-1185">Reference proteome</keyword>